<evidence type="ECO:0000313" key="1">
    <source>
        <dbReference type="EMBL" id="CAH1257353.1"/>
    </source>
</evidence>
<dbReference type="OrthoDB" id="9994103at2759"/>
<evidence type="ECO:0000313" key="2">
    <source>
        <dbReference type="Proteomes" id="UP000838412"/>
    </source>
</evidence>
<keyword evidence="2" id="KW-1185">Reference proteome</keyword>
<dbReference type="EMBL" id="OV696688">
    <property type="protein sequence ID" value="CAH1257353.1"/>
    <property type="molecule type" value="Genomic_DNA"/>
</dbReference>
<protein>
    <submittedName>
        <fullName evidence="1">Hypp1824 protein</fullName>
    </submittedName>
</protein>
<sequence>MFERSDVWRSITILQPPATVPSIEVTSMRCFFLLSVLLQGAFALLGTGSIDPLIGPDCYTVCTQSIPGTCYNPCIGTWTTGSDLLPDLLHPITKDGNTVECGIICAFPGICWDSCDHLLPTNDPFHADGSRSNSQFRRKTVSAEKMAAAARALFPNVNPDLGCAGQVVCTMSIPGTCYDPCTGQTWTTGQSLMEDLIGQLKPVAP</sequence>
<reference evidence="1" key="1">
    <citation type="submission" date="2022-01" db="EMBL/GenBank/DDBJ databases">
        <authorList>
            <person name="Braso-Vives M."/>
        </authorList>
    </citation>
    <scope>NUCLEOTIDE SEQUENCE</scope>
</reference>
<gene>
    <name evidence="1" type="primary">Hypp1824</name>
    <name evidence="1" type="ORF">BLAG_LOCUS15320</name>
</gene>
<proteinExistence type="predicted"/>
<organism evidence="1 2">
    <name type="scientific">Branchiostoma lanceolatum</name>
    <name type="common">Common lancelet</name>
    <name type="synonym">Amphioxus lanceolatum</name>
    <dbReference type="NCBI Taxonomy" id="7740"/>
    <lineage>
        <taxon>Eukaryota</taxon>
        <taxon>Metazoa</taxon>
        <taxon>Chordata</taxon>
        <taxon>Cephalochordata</taxon>
        <taxon>Leptocardii</taxon>
        <taxon>Amphioxiformes</taxon>
        <taxon>Branchiostomatidae</taxon>
        <taxon>Branchiostoma</taxon>
    </lineage>
</organism>
<dbReference type="AlphaFoldDB" id="A0A8J9ZN93"/>
<accession>A0A8J9ZN93</accession>
<name>A0A8J9ZN93_BRALA</name>
<dbReference type="Proteomes" id="UP000838412">
    <property type="component" value="Chromosome 3"/>
</dbReference>